<dbReference type="PROSITE" id="PS50082">
    <property type="entry name" value="WD_REPEATS_2"/>
    <property type="match status" value="3"/>
</dbReference>
<dbReference type="Pfam" id="PF00400">
    <property type="entry name" value="WD40"/>
    <property type="match status" value="5"/>
</dbReference>
<dbReference type="FunFam" id="2.130.10.10:FF:000087">
    <property type="entry name" value="WD repeat-containing protein 26 homolog"/>
    <property type="match status" value="1"/>
</dbReference>
<feature type="repeat" description="WD" evidence="6">
    <location>
        <begin position="471"/>
        <end position="503"/>
    </location>
</feature>
<reference evidence="7" key="1">
    <citation type="journal article" date="2023" name="Nat. Commun.">
        <title>Diploid and tetraploid genomes of Acorus and the evolution of monocots.</title>
        <authorList>
            <person name="Ma L."/>
            <person name="Liu K.W."/>
            <person name="Li Z."/>
            <person name="Hsiao Y.Y."/>
            <person name="Qi Y."/>
            <person name="Fu T."/>
            <person name="Tang G.D."/>
            <person name="Zhang D."/>
            <person name="Sun W.H."/>
            <person name="Liu D.K."/>
            <person name="Li Y."/>
            <person name="Chen G.Z."/>
            <person name="Liu X.D."/>
            <person name="Liao X.Y."/>
            <person name="Jiang Y.T."/>
            <person name="Yu X."/>
            <person name="Hao Y."/>
            <person name="Huang J."/>
            <person name="Zhao X.W."/>
            <person name="Ke S."/>
            <person name="Chen Y.Y."/>
            <person name="Wu W.L."/>
            <person name="Hsu J.L."/>
            <person name="Lin Y.F."/>
            <person name="Huang M.D."/>
            <person name="Li C.Y."/>
            <person name="Huang L."/>
            <person name="Wang Z.W."/>
            <person name="Zhao X."/>
            <person name="Zhong W.Y."/>
            <person name="Peng D.H."/>
            <person name="Ahmad S."/>
            <person name="Lan S."/>
            <person name="Zhang J.S."/>
            <person name="Tsai W.C."/>
            <person name="Van de Peer Y."/>
            <person name="Liu Z.J."/>
        </authorList>
    </citation>
    <scope>NUCLEOTIDE SEQUENCE</scope>
    <source>
        <strain evidence="7">SCP</strain>
    </source>
</reference>
<dbReference type="SUPFAM" id="SSF50978">
    <property type="entry name" value="WD40 repeat-like"/>
    <property type="match status" value="1"/>
</dbReference>
<dbReference type="PROSITE" id="PS50294">
    <property type="entry name" value="WD_REPEATS_REGION"/>
    <property type="match status" value="3"/>
</dbReference>
<dbReference type="InterPro" id="IPR015943">
    <property type="entry name" value="WD40/YVTN_repeat-like_dom_sf"/>
</dbReference>
<evidence type="ECO:0000256" key="3">
    <source>
        <dbReference type="ARBA" id="ARBA00022574"/>
    </source>
</evidence>
<evidence type="ECO:0000313" key="7">
    <source>
        <dbReference type="EMBL" id="KAK1261107.1"/>
    </source>
</evidence>
<dbReference type="CDD" id="cd00200">
    <property type="entry name" value="WD40"/>
    <property type="match status" value="1"/>
</dbReference>
<dbReference type="Gene3D" id="2.130.10.10">
    <property type="entry name" value="YVTN repeat-like/Quinoprotein amine dehydrogenase"/>
    <property type="match status" value="1"/>
</dbReference>
<keyword evidence="2" id="KW-0963">Cytoplasm</keyword>
<keyword evidence="8" id="KW-1185">Reference proteome</keyword>
<protein>
    <submittedName>
        <fullName evidence="7">Protein SPA1-RELATED 4</fullName>
    </submittedName>
</protein>
<accession>A0AAV9AAG3</accession>
<evidence type="ECO:0000256" key="1">
    <source>
        <dbReference type="ARBA" id="ARBA00004496"/>
    </source>
</evidence>
<comment type="subcellular location">
    <subcellularLocation>
        <location evidence="1">Cytoplasm</location>
    </subcellularLocation>
</comment>
<dbReference type="Proteomes" id="UP001179952">
    <property type="component" value="Unassembled WGS sequence"/>
</dbReference>
<reference evidence="7" key="2">
    <citation type="submission" date="2023-06" db="EMBL/GenBank/DDBJ databases">
        <authorList>
            <person name="Ma L."/>
            <person name="Liu K.-W."/>
            <person name="Li Z."/>
            <person name="Hsiao Y.-Y."/>
            <person name="Qi Y."/>
            <person name="Fu T."/>
            <person name="Tang G."/>
            <person name="Zhang D."/>
            <person name="Sun W.-H."/>
            <person name="Liu D.-K."/>
            <person name="Li Y."/>
            <person name="Chen G.-Z."/>
            <person name="Liu X.-D."/>
            <person name="Liao X.-Y."/>
            <person name="Jiang Y.-T."/>
            <person name="Yu X."/>
            <person name="Hao Y."/>
            <person name="Huang J."/>
            <person name="Zhao X.-W."/>
            <person name="Ke S."/>
            <person name="Chen Y.-Y."/>
            <person name="Wu W.-L."/>
            <person name="Hsu J.-L."/>
            <person name="Lin Y.-F."/>
            <person name="Huang M.-D."/>
            <person name="Li C.-Y."/>
            <person name="Huang L."/>
            <person name="Wang Z.-W."/>
            <person name="Zhao X."/>
            <person name="Zhong W.-Y."/>
            <person name="Peng D.-H."/>
            <person name="Ahmad S."/>
            <person name="Lan S."/>
            <person name="Zhang J.-S."/>
            <person name="Tsai W.-C."/>
            <person name="Van De Peer Y."/>
            <person name="Liu Z.-J."/>
        </authorList>
    </citation>
    <scope>NUCLEOTIDE SEQUENCE</scope>
    <source>
        <strain evidence="7">SCP</strain>
        <tissue evidence="7">Leaves</tissue>
    </source>
</reference>
<dbReference type="EMBL" id="JAUJYN010000011">
    <property type="protein sequence ID" value="KAK1261107.1"/>
    <property type="molecule type" value="Genomic_DNA"/>
</dbReference>
<dbReference type="AlphaFoldDB" id="A0AAV9AAG3"/>
<dbReference type="GO" id="GO:0005737">
    <property type="term" value="C:cytoplasm"/>
    <property type="evidence" value="ECO:0007669"/>
    <property type="project" value="UniProtKB-SubCell"/>
</dbReference>
<dbReference type="InterPro" id="IPR036322">
    <property type="entry name" value="WD40_repeat_dom_sf"/>
</dbReference>
<feature type="repeat" description="WD" evidence="6">
    <location>
        <begin position="211"/>
        <end position="252"/>
    </location>
</feature>
<evidence type="ECO:0000313" key="8">
    <source>
        <dbReference type="Proteomes" id="UP001179952"/>
    </source>
</evidence>
<evidence type="ECO:0000256" key="5">
    <source>
        <dbReference type="ARBA" id="ARBA00065067"/>
    </source>
</evidence>
<dbReference type="Pfam" id="PF23627">
    <property type="entry name" value="LisH_WDR26"/>
    <property type="match status" value="1"/>
</dbReference>
<keyword evidence="3 6" id="KW-0853">WD repeat</keyword>
<dbReference type="PANTHER" id="PTHR22838:SF23">
    <property type="entry name" value="WD REPEAT-CONTAINING PROTEIN WDS HOMOLOG"/>
    <property type="match status" value="1"/>
</dbReference>
<sequence length="515" mass="57772">MESSPPPSKLGREGLIDRAEFVRVIVQSLHSLGYAGAASLLESESGVLYQSPELTTLRSQILDGRWDDSVATVGSMGLPPPALAAASFVALRELFMERLGSGDDRSALEVLRRRIAPLEVERSRVRELAVAVVDRGRRLEGDRRLEVLAEMEGLLSPEIRVPERRLERLVEAAVEFQRVSCVYHNVPGPISLYADHCCGPDLIPCETKQILNKHENEVWFVQFSNNGAYLASSSRDCTAIIWMLEDNGTMSMKHTLRGHRKPVSFVAWSPDDTMLLTCGNGEVVKLWDVETGMCKHTFCEAGGPIVTSCSWFPDSQKFMCGSCDPENCIYKWDLQGNKLEAWRGDRMPKVSDLSVTPDGDCLISICSDTEIRIFNFNTRTERVISEEHPIRSHALSGDGQFFIVNLTNQEIHLWDVNGNWKEPSRYKGHMQEKYVIRSCFGGLDCMFIASGSENSQIYIWSRQSCELIKVLSGHTMTVNCVSWNPLRPDILASASDDRTIRIWHASRRITKGVDA</sequence>
<comment type="caution">
    <text evidence="7">The sequence shown here is derived from an EMBL/GenBank/DDBJ whole genome shotgun (WGS) entry which is preliminary data.</text>
</comment>
<evidence type="ECO:0000256" key="4">
    <source>
        <dbReference type="ARBA" id="ARBA00022737"/>
    </source>
</evidence>
<organism evidence="7 8">
    <name type="scientific">Acorus gramineus</name>
    <name type="common">Dwarf sweet flag</name>
    <dbReference type="NCBI Taxonomy" id="55184"/>
    <lineage>
        <taxon>Eukaryota</taxon>
        <taxon>Viridiplantae</taxon>
        <taxon>Streptophyta</taxon>
        <taxon>Embryophyta</taxon>
        <taxon>Tracheophyta</taxon>
        <taxon>Spermatophyta</taxon>
        <taxon>Magnoliopsida</taxon>
        <taxon>Liliopsida</taxon>
        <taxon>Acoraceae</taxon>
        <taxon>Acorus</taxon>
    </lineage>
</organism>
<keyword evidence="4" id="KW-0677">Repeat</keyword>
<proteinExistence type="predicted"/>
<gene>
    <name evidence="7" type="ORF">QJS04_geneDACA002279</name>
</gene>
<comment type="subunit">
    <text evidence="5">Interacts with RANBPM.</text>
</comment>
<dbReference type="InterPro" id="IPR001680">
    <property type="entry name" value="WD40_rpt"/>
</dbReference>
<dbReference type="InterPro" id="IPR051350">
    <property type="entry name" value="WD_repeat-ST_regulator"/>
</dbReference>
<dbReference type="SMART" id="SM00320">
    <property type="entry name" value="WD40"/>
    <property type="match status" value="7"/>
</dbReference>
<dbReference type="PANTHER" id="PTHR22838">
    <property type="entry name" value="WD REPEAT PROTEIN 26-RELATED"/>
    <property type="match status" value="1"/>
</dbReference>
<feature type="repeat" description="WD" evidence="6">
    <location>
        <begin position="256"/>
        <end position="297"/>
    </location>
</feature>
<evidence type="ECO:0000256" key="2">
    <source>
        <dbReference type="ARBA" id="ARBA00022490"/>
    </source>
</evidence>
<evidence type="ECO:0000256" key="6">
    <source>
        <dbReference type="PROSITE-ProRule" id="PRU00221"/>
    </source>
</evidence>
<name>A0AAV9AAG3_ACOGR</name>